<proteinExistence type="predicted"/>
<gene>
    <name evidence="1" type="ORF">GO986_19345</name>
</gene>
<keyword evidence="2" id="KW-1185">Reference proteome</keyword>
<dbReference type="Proteomes" id="UP000483286">
    <property type="component" value="Unassembled WGS sequence"/>
</dbReference>
<protein>
    <submittedName>
        <fullName evidence="1">Uncharacterized protein</fullName>
    </submittedName>
</protein>
<evidence type="ECO:0000313" key="2">
    <source>
        <dbReference type="Proteomes" id="UP000483286"/>
    </source>
</evidence>
<reference evidence="1 2" key="1">
    <citation type="submission" date="2019-12" db="EMBL/GenBank/DDBJ databases">
        <title>Deinococcus sp. HMF7620 Genome sequencing and assembly.</title>
        <authorList>
            <person name="Kang H."/>
            <person name="Kim H."/>
            <person name="Joh K."/>
        </authorList>
    </citation>
    <scope>NUCLEOTIDE SEQUENCE [LARGE SCALE GENOMIC DNA]</scope>
    <source>
        <strain evidence="1 2">HMF7620</strain>
    </source>
</reference>
<accession>A0A7C9LTA5</accession>
<name>A0A7C9LTA5_9DEIO</name>
<organism evidence="1 2">
    <name type="scientific">Deinococcus arboris</name>
    <dbReference type="NCBI Taxonomy" id="2682977"/>
    <lineage>
        <taxon>Bacteria</taxon>
        <taxon>Thermotogati</taxon>
        <taxon>Deinococcota</taxon>
        <taxon>Deinococci</taxon>
        <taxon>Deinococcales</taxon>
        <taxon>Deinococcaceae</taxon>
        <taxon>Deinococcus</taxon>
    </lineage>
</organism>
<comment type="caution">
    <text evidence="1">The sequence shown here is derived from an EMBL/GenBank/DDBJ whole genome shotgun (WGS) entry which is preliminary data.</text>
</comment>
<evidence type="ECO:0000313" key="1">
    <source>
        <dbReference type="EMBL" id="MVN88901.1"/>
    </source>
</evidence>
<sequence length="122" mass="13707">MRHWPASPLAAAWRAYSRLYGPALLPVSDRRESTFLEYLMVRQLHPAESTLQLDARYDALCRETALYRLGTVPLLPAAAPGTAEVTAENIQAGLVDFQALVAATRQKLQRDFERSQVAERRP</sequence>
<dbReference type="EMBL" id="WQLB01000037">
    <property type="protein sequence ID" value="MVN88901.1"/>
    <property type="molecule type" value="Genomic_DNA"/>
</dbReference>
<dbReference type="RefSeq" id="WP_157461118.1">
    <property type="nucleotide sequence ID" value="NZ_WQLB01000037.1"/>
</dbReference>
<dbReference type="AlphaFoldDB" id="A0A7C9LTA5"/>